<reference evidence="1" key="1">
    <citation type="submission" date="2022-07" db="EMBL/GenBank/DDBJ databases">
        <title>Phylogenomic reconstructions and comparative analyses of Kickxellomycotina fungi.</title>
        <authorList>
            <person name="Reynolds N.K."/>
            <person name="Stajich J.E."/>
            <person name="Barry K."/>
            <person name="Grigoriev I.V."/>
            <person name="Crous P."/>
            <person name="Smith M.E."/>
        </authorList>
    </citation>
    <scope>NUCLEOTIDE SEQUENCE</scope>
    <source>
        <strain evidence="1">NRRL 5244</strain>
    </source>
</reference>
<name>A0ACC1J2H7_9FUNG</name>
<evidence type="ECO:0000313" key="1">
    <source>
        <dbReference type="EMBL" id="KAJ1934908.1"/>
    </source>
</evidence>
<feature type="non-terminal residue" evidence="1">
    <location>
        <position position="472"/>
    </location>
</feature>
<keyword evidence="2" id="KW-1185">Reference proteome</keyword>
<dbReference type="EMBL" id="JANBPW010004449">
    <property type="protein sequence ID" value="KAJ1934908.1"/>
    <property type="molecule type" value="Genomic_DNA"/>
</dbReference>
<comment type="caution">
    <text evidence="1">The sequence shown here is derived from an EMBL/GenBank/DDBJ whole genome shotgun (WGS) entry which is preliminary data.</text>
</comment>
<proteinExistence type="predicted"/>
<protein>
    <submittedName>
        <fullName evidence="1">Uncharacterized protein</fullName>
    </submittedName>
</protein>
<organism evidence="1 2">
    <name type="scientific">Linderina macrospora</name>
    <dbReference type="NCBI Taxonomy" id="4868"/>
    <lineage>
        <taxon>Eukaryota</taxon>
        <taxon>Fungi</taxon>
        <taxon>Fungi incertae sedis</taxon>
        <taxon>Zoopagomycota</taxon>
        <taxon>Kickxellomycotina</taxon>
        <taxon>Kickxellomycetes</taxon>
        <taxon>Kickxellales</taxon>
        <taxon>Kickxellaceae</taxon>
        <taxon>Linderina</taxon>
    </lineage>
</organism>
<sequence>TFDPAESAGDGSSAAAAAELGDDVSVRMYQRVLHGYGINAETNIRIVRGSGNGELRDLWQWIRDAEIRRQDGTYFAAAHTDVSFAGVYDLLRLKDRQLAHLHAQSPVLAGRGRVEIRAKSRINAQRALALQYCGWGLDGALRDRHIRALEARGEWARAAATAFVYGDHPRCLRSLETSSLQDHKVLAFVFRSQLGESAQPASTQSPPADMYASPHLQLIFTYLFTHDWAAVLAAMPTLPLSDRLAVALRHLDDAALMRHVRDEYRRAVMDGAPDGLLVTGVGGHGLEVMRAYVDRTSDVQTAALVAIFDMEPRAAPAETAERWIYAYRHILNKWRLFSTRCLFDIAQANWRAAKGLPRASAVALELSMRPTDVRCTFCHQSMGYAVSRSPGARSTSADGPSRAAAVAAAAASTGGAGIGGLHGGNKNSGAPGLTASPADGRMLRPSSASSQPSPAARGSASAAAAVEPRRRV</sequence>
<feature type="non-terminal residue" evidence="1">
    <location>
        <position position="1"/>
    </location>
</feature>
<dbReference type="Proteomes" id="UP001150603">
    <property type="component" value="Unassembled WGS sequence"/>
</dbReference>
<evidence type="ECO:0000313" key="2">
    <source>
        <dbReference type="Proteomes" id="UP001150603"/>
    </source>
</evidence>
<gene>
    <name evidence="1" type="ORF">FBU59_005543</name>
</gene>
<accession>A0ACC1J2H7</accession>